<dbReference type="SUPFAM" id="SSF52266">
    <property type="entry name" value="SGNH hydrolase"/>
    <property type="match status" value="1"/>
</dbReference>
<dbReference type="Gene3D" id="3.40.50.1110">
    <property type="entry name" value="SGNH hydrolase"/>
    <property type="match status" value="1"/>
</dbReference>
<dbReference type="RefSeq" id="WP_090235873.1">
    <property type="nucleotide sequence ID" value="NZ_FNHW01000001.1"/>
</dbReference>
<sequence>MKKKKVLYVLIFIICLASLGYGNIQYELKLEDKAEAAKKELEDQRTGSNEMDEKSTMPDVSALTKNLPKNAQAVITEKIMAGETVKVGAIGSETTSGEESWGRLFRQKLQSAYGKERIEFLPQGFNNEWSITVVKNKKYQPLLDQNLDILLIEPFLLNDNGKINIRDTLASLDILLADVKRANSDTVVFLQPPNPIYKPRFYLDQVNQLTQFAKEKEIAYIDHWSAWPDQESEELKMYVNTENHQPTKKGQQLWADDLAILFTGK</sequence>
<dbReference type="Proteomes" id="UP000199544">
    <property type="component" value="Unassembled WGS sequence"/>
</dbReference>
<evidence type="ECO:0000256" key="1">
    <source>
        <dbReference type="SAM" id="MobiDB-lite"/>
    </source>
</evidence>
<dbReference type="AlphaFoldDB" id="A0A1G9Y4Z2"/>
<dbReference type="InterPro" id="IPR036514">
    <property type="entry name" value="SGNH_hydro_sf"/>
</dbReference>
<protein>
    <recommendedName>
        <fullName evidence="4">Lysophospholipase L1</fullName>
    </recommendedName>
</protein>
<proteinExistence type="predicted"/>
<dbReference type="EMBL" id="FNHW01000001">
    <property type="protein sequence ID" value="SDN03535.1"/>
    <property type="molecule type" value="Genomic_DNA"/>
</dbReference>
<evidence type="ECO:0000313" key="3">
    <source>
        <dbReference type="Proteomes" id="UP000199544"/>
    </source>
</evidence>
<dbReference type="OrthoDB" id="2451965at2"/>
<accession>A0A1G9Y4Z2</accession>
<dbReference type="STRING" id="459525.SAMN04488137_3180"/>
<organism evidence="2 3">
    <name type="scientific">Fictibacillus solisalsi</name>
    <dbReference type="NCBI Taxonomy" id="459525"/>
    <lineage>
        <taxon>Bacteria</taxon>
        <taxon>Bacillati</taxon>
        <taxon>Bacillota</taxon>
        <taxon>Bacilli</taxon>
        <taxon>Bacillales</taxon>
        <taxon>Fictibacillaceae</taxon>
        <taxon>Fictibacillus</taxon>
    </lineage>
</organism>
<reference evidence="3" key="1">
    <citation type="submission" date="2016-10" db="EMBL/GenBank/DDBJ databases">
        <authorList>
            <person name="Varghese N."/>
            <person name="Submissions S."/>
        </authorList>
    </citation>
    <scope>NUCLEOTIDE SEQUENCE [LARGE SCALE GENOMIC DNA]</scope>
    <source>
        <strain evidence="3">CGMCC 1.6854</strain>
    </source>
</reference>
<evidence type="ECO:0008006" key="4">
    <source>
        <dbReference type="Google" id="ProtNLM"/>
    </source>
</evidence>
<feature type="compositionally biased region" description="Basic and acidic residues" evidence="1">
    <location>
        <begin position="40"/>
        <end position="56"/>
    </location>
</feature>
<evidence type="ECO:0000313" key="2">
    <source>
        <dbReference type="EMBL" id="SDN03535.1"/>
    </source>
</evidence>
<gene>
    <name evidence="2" type="ORF">SAMN04488137_3180</name>
</gene>
<feature type="region of interest" description="Disordered" evidence="1">
    <location>
        <begin position="40"/>
        <end position="60"/>
    </location>
</feature>
<keyword evidence="3" id="KW-1185">Reference proteome</keyword>
<name>A0A1G9Y4Z2_9BACL</name>